<dbReference type="InterPro" id="IPR036291">
    <property type="entry name" value="NAD(P)-bd_dom_sf"/>
</dbReference>
<dbReference type="GO" id="GO:0016491">
    <property type="term" value="F:oxidoreductase activity"/>
    <property type="evidence" value="ECO:0007669"/>
    <property type="project" value="UniProtKB-KW"/>
</dbReference>
<keyword evidence="5" id="KW-1185">Reference proteome</keyword>
<gene>
    <name evidence="4" type="ORF">EJP69_00430</name>
</gene>
<accession>A0A431TQ00</accession>
<dbReference type="Gene3D" id="3.40.50.720">
    <property type="entry name" value="NAD(P)-binding Rossmann-like Domain"/>
    <property type="match status" value="1"/>
</dbReference>
<comment type="similarity">
    <text evidence="1 3">Belongs to the short-chain dehydrogenases/reductases (SDR) family.</text>
</comment>
<evidence type="ECO:0000256" key="3">
    <source>
        <dbReference type="RuleBase" id="RU000363"/>
    </source>
</evidence>
<dbReference type="CDD" id="cd05233">
    <property type="entry name" value="SDR_c"/>
    <property type="match status" value="1"/>
</dbReference>
<comment type="caution">
    <text evidence="4">The sequence shown here is derived from an EMBL/GenBank/DDBJ whole genome shotgun (WGS) entry which is preliminary data.</text>
</comment>
<dbReference type="Pfam" id="PF00106">
    <property type="entry name" value="adh_short"/>
    <property type="match status" value="1"/>
</dbReference>
<dbReference type="InterPro" id="IPR002347">
    <property type="entry name" value="SDR_fam"/>
</dbReference>
<protein>
    <submittedName>
        <fullName evidence="4">SDR family oxidoreductase</fullName>
    </submittedName>
</protein>
<name>A0A431TQ00_9BURK</name>
<dbReference type="PRINTS" id="PR00080">
    <property type="entry name" value="SDRFAMILY"/>
</dbReference>
<evidence type="ECO:0000256" key="2">
    <source>
        <dbReference type="ARBA" id="ARBA00023002"/>
    </source>
</evidence>
<dbReference type="OrthoDB" id="9806974at2"/>
<keyword evidence="2" id="KW-0560">Oxidoreductase</keyword>
<dbReference type="Proteomes" id="UP000267418">
    <property type="component" value="Unassembled WGS sequence"/>
</dbReference>
<dbReference type="FunFam" id="3.40.50.720:FF:000084">
    <property type="entry name" value="Short-chain dehydrogenase reductase"/>
    <property type="match status" value="1"/>
</dbReference>
<proteinExistence type="inferred from homology"/>
<dbReference type="PANTHER" id="PTHR43639">
    <property type="entry name" value="OXIDOREDUCTASE, SHORT-CHAIN DEHYDROGENASE/REDUCTASE FAMILY (AFU_ORTHOLOGUE AFUA_5G02870)"/>
    <property type="match status" value="1"/>
</dbReference>
<sequence>MSKSEQNTVVITGASSGIGLGLADAFLKRGYNVVGTGRSADRLQAAARTLDAGERFLAVAGDAGQPESAKNVFEQAIARFGKVDVLVNNAGIFAAQPFVQFTPEQIEEQIATNLKGVLYASQEAARHMIGRKRGKIVNITAALAMQPHSGVPALLAVALKGGVNDATRALALELAPHGITVNAVAPGLVDTPMHAPQSHDFLAKLAPLNRIASVGEIADAVLYLVDADFVTGTVLPVDGGFSAGR</sequence>
<dbReference type="PRINTS" id="PR00081">
    <property type="entry name" value="GDHRDH"/>
</dbReference>
<organism evidence="4 5">
    <name type="scientific">Variovorax gossypii</name>
    <dbReference type="NCBI Taxonomy" id="1679495"/>
    <lineage>
        <taxon>Bacteria</taxon>
        <taxon>Pseudomonadati</taxon>
        <taxon>Pseudomonadota</taxon>
        <taxon>Betaproteobacteria</taxon>
        <taxon>Burkholderiales</taxon>
        <taxon>Comamonadaceae</taxon>
        <taxon>Variovorax</taxon>
    </lineage>
</organism>
<evidence type="ECO:0000313" key="4">
    <source>
        <dbReference type="EMBL" id="RTQ36260.1"/>
    </source>
</evidence>
<dbReference type="EMBL" id="RXOE01000001">
    <property type="protein sequence ID" value="RTQ36260.1"/>
    <property type="molecule type" value="Genomic_DNA"/>
</dbReference>
<dbReference type="SUPFAM" id="SSF51735">
    <property type="entry name" value="NAD(P)-binding Rossmann-fold domains"/>
    <property type="match status" value="1"/>
</dbReference>
<dbReference type="RefSeq" id="WP_126468388.1">
    <property type="nucleotide sequence ID" value="NZ_RXOE01000001.1"/>
</dbReference>
<reference evidence="4 5" key="1">
    <citation type="submission" date="2018-12" db="EMBL/GenBank/DDBJ databases">
        <title>The genome of Variovorax gossypii DSM 100435.</title>
        <authorList>
            <person name="Gao J."/>
            <person name="Sun J."/>
        </authorList>
    </citation>
    <scope>NUCLEOTIDE SEQUENCE [LARGE SCALE GENOMIC DNA]</scope>
    <source>
        <strain evidence="4 5">DSM 100435</strain>
    </source>
</reference>
<evidence type="ECO:0000313" key="5">
    <source>
        <dbReference type="Proteomes" id="UP000267418"/>
    </source>
</evidence>
<evidence type="ECO:0000256" key="1">
    <source>
        <dbReference type="ARBA" id="ARBA00006484"/>
    </source>
</evidence>
<dbReference type="PANTHER" id="PTHR43639:SF9">
    <property type="entry name" value="BLL5898 PROTEIN"/>
    <property type="match status" value="1"/>
</dbReference>
<dbReference type="AlphaFoldDB" id="A0A431TQ00"/>